<dbReference type="GO" id="GO:0032389">
    <property type="term" value="C:MutLalpha complex"/>
    <property type="evidence" value="ECO:0007669"/>
    <property type="project" value="TreeGrafter"/>
</dbReference>
<sequence>MVGIIKKLDETVVNRIAAGEVVQRPASALKEMIENSLDAKATSIQIIVKSGGIKMLQIQDNGTGIKKEDLDIVCERFTTSKLEKFDDLSSISTYGFRGEALASISHVAHVTITTKTEDSKCAYKIQYSDGKPLQPPKPCAGNKGTQILVEDLFYNMSVRKNALRNASEEYAKIAEYGEGSSDVHTLANSTIRENIRSIFGANIAKELLDIEIEDEKLRFKAKGLISNANYSVKNALSYYLLIIDWLKAPK</sequence>
<reference evidence="2 3" key="1">
    <citation type="submission" date="2021-06" db="EMBL/GenBank/DDBJ databases">
        <title>Caerostris extrusa draft genome.</title>
        <authorList>
            <person name="Kono N."/>
            <person name="Arakawa K."/>
        </authorList>
    </citation>
    <scope>NUCLEOTIDE SEQUENCE [LARGE SCALE GENOMIC DNA]</scope>
</reference>
<dbReference type="CDD" id="cd16926">
    <property type="entry name" value="HATPase_MutL-MLH-PMS-like"/>
    <property type="match status" value="1"/>
</dbReference>
<keyword evidence="3" id="KW-1185">Reference proteome</keyword>
<dbReference type="Proteomes" id="UP001054945">
    <property type="component" value="Unassembled WGS sequence"/>
</dbReference>
<evidence type="ECO:0000256" key="1">
    <source>
        <dbReference type="ARBA" id="ARBA00006082"/>
    </source>
</evidence>
<dbReference type="PANTHER" id="PTHR10073:SF12">
    <property type="entry name" value="DNA MISMATCH REPAIR PROTEIN MLH1"/>
    <property type="match status" value="1"/>
</dbReference>
<protein>
    <submittedName>
        <fullName evidence="2">DNA mismatch repair protein Mlh1</fullName>
    </submittedName>
</protein>
<dbReference type="GO" id="GO:0005524">
    <property type="term" value="F:ATP binding"/>
    <property type="evidence" value="ECO:0007669"/>
    <property type="project" value="InterPro"/>
</dbReference>
<dbReference type="GO" id="GO:0030983">
    <property type="term" value="F:mismatched DNA binding"/>
    <property type="evidence" value="ECO:0007669"/>
    <property type="project" value="InterPro"/>
</dbReference>
<dbReference type="InterPro" id="IPR014762">
    <property type="entry name" value="DNA_mismatch_repair_CS"/>
</dbReference>
<dbReference type="Pfam" id="PF13589">
    <property type="entry name" value="HATPase_c_3"/>
    <property type="match status" value="1"/>
</dbReference>
<gene>
    <name evidence="2" type="primary">MLH1</name>
    <name evidence="2" type="ORF">CEXT_87861</name>
</gene>
<dbReference type="SUPFAM" id="SSF55874">
    <property type="entry name" value="ATPase domain of HSP90 chaperone/DNA topoisomerase II/histidine kinase"/>
    <property type="match status" value="1"/>
</dbReference>
<dbReference type="PROSITE" id="PS00058">
    <property type="entry name" value="DNA_MISMATCH_REPAIR_1"/>
    <property type="match status" value="1"/>
</dbReference>
<dbReference type="InterPro" id="IPR038973">
    <property type="entry name" value="MutL/Mlh/Pms-like"/>
</dbReference>
<dbReference type="InterPro" id="IPR036890">
    <property type="entry name" value="HATPase_C_sf"/>
</dbReference>
<comment type="caution">
    <text evidence="2">The sequence shown here is derived from an EMBL/GenBank/DDBJ whole genome shotgun (WGS) entry which is preliminary data.</text>
</comment>
<dbReference type="NCBIfam" id="TIGR00585">
    <property type="entry name" value="mutl"/>
    <property type="match status" value="1"/>
</dbReference>
<dbReference type="EMBL" id="BPLR01019071">
    <property type="protein sequence ID" value="GIZ04357.1"/>
    <property type="molecule type" value="Genomic_DNA"/>
</dbReference>
<organism evidence="2 3">
    <name type="scientific">Caerostris extrusa</name>
    <name type="common">Bark spider</name>
    <name type="synonym">Caerostris bankana</name>
    <dbReference type="NCBI Taxonomy" id="172846"/>
    <lineage>
        <taxon>Eukaryota</taxon>
        <taxon>Metazoa</taxon>
        <taxon>Ecdysozoa</taxon>
        <taxon>Arthropoda</taxon>
        <taxon>Chelicerata</taxon>
        <taxon>Arachnida</taxon>
        <taxon>Araneae</taxon>
        <taxon>Araneomorphae</taxon>
        <taxon>Entelegynae</taxon>
        <taxon>Araneoidea</taxon>
        <taxon>Araneidae</taxon>
        <taxon>Caerostris</taxon>
    </lineage>
</organism>
<dbReference type="Gene3D" id="3.30.565.10">
    <property type="entry name" value="Histidine kinase-like ATPase, C-terminal domain"/>
    <property type="match status" value="1"/>
</dbReference>
<accession>A0AAV4YDW4</accession>
<dbReference type="GO" id="GO:0016887">
    <property type="term" value="F:ATP hydrolysis activity"/>
    <property type="evidence" value="ECO:0007669"/>
    <property type="project" value="InterPro"/>
</dbReference>
<proteinExistence type="inferred from homology"/>
<dbReference type="GO" id="GO:0140664">
    <property type="term" value="F:ATP-dependent DNA damage sensor activity"/>
    <property type="evidence" value="ECO:0007669"/>
    <property type="project" value="InterPro"/>
</dbReference>
<name>A0AAV4YDW4_CAEEX</name>
<evidence type="ECO:0000313" key="2">
    <source>
        <dbReference type="EMBL" id="GIZ04357.1"/>
    </source>
</evidence>
<comment type="similarity">
    <text evidence="1">Belongs to the DNA mismatch repair MutL/HexB family.</text>
</comment>
<dbReference type="AlphaFoldDB" id="A0AAV4YDW4"/>
<dbReference type="FunFam" id="3.30.565.10:FF:000079">
    <property type="entry name" value="DNA mismatch repair protein MLH"/>
    <property type="match status" value="1"/>
</dbReference>
<evidence type="ECO:0000313" key="3">
    <source>
        <dbReference type="Proteomes" id="UP001054945"/>
    </source>
</evidence>
<dbReference type="GO" id="GO:0006298">
    <property type="term" value="P:mismatch repair"/>
    <property type="evidence" value="ECO:0007669"/>
    <property type="project" value="InterPro"/>
</dbReference>
<dbReference type="PANTHER" id="PTHR10073">
    <property type="entry name" value="DNA MISMATCH REPAIR PROTEIN MLH, PMS, MUTL"/>
    <property type="match status" value="1"/>
</dbReference>
<dbReference type="InterPro" id="IPR002099">
    <property type="entry name" value="MutL/Mlh/PMS"/>
</dbReference>